<accession>A0A1J1J5A9</accession>
<keyword evidence="3" id="KW-1185">Reference proteome</keyword>
<dbReference type="EMBL" id="CVRI01000072">
    <property type="protein sequence ID" value="CRL07595.1"/>
    <property type="molecule type" value="Genomic_DNA"/>
</dbReference>
<dbReference type="Proteomes" id="UP000183832">
    <property type="component" value="Unassembled WGS sequence"/>
</dbReference>
<gene>
    <name evidence="2" type="ORF">CLUMA_CG020560</name>
</gene>
<name>A0A1J1J5A9_9DIPT</name>
<feature type="region of interest" description="Disordered" evidence="1">
    <location>
        <begin position="25"/>
        <end position="64"/>
    </location>
</feature>
<proteinExistence type="predicted"/>
<evidence type="ECO:0000313" key="2">
    <source>
        <dbReference type="EMBL" id="CRL07595.1"/>
    </source>
</evidence>
<organism evidence="2 3">
    <name type="scientific">Clunio marinus</name>
    <dbReference type="NCBI Taxonomy" id="568069"/>
    <lineage>
        <taxon>Eukaryota</taxon>
        <taxon>Metazoa</taxon>
        <taxon>Ecdysozoa</taxon>
        <taxon>Arthropoda</taxon>
        <taxon>Hexapoda</taxon>
        <taxon>Insecta</taxon>
        <taxon>Pterygota</taxon>
        <taxon>Neoptera</taxon>
        <taxon>Endopterygota</taxon>
        <taxon>Diptera</taxon>
        <taxon>Nematocera</taxon>
        <taxon>Chironomoidea</taxon>
        <taxon>Chironomidae</taxon>
        <taxon>Clunio</taxon>
    </lineage>
</organism>
<protein>
    <submittedName>
        <fullName evidence="2">CLUMA_CG020560, isoform A</fullName>
    </submittedName>
</protein>
<sequence length="64" mass="7679">MKNWFSKQQSNFIHCAASRKFFLERREKKSKEPQPAKTERDKKNWLKVAVKEKSNDKTKSHNEA</sequence>
<evidence type="ECO:0000256" key="1">
    <source>
        <dbReference type="SAM" id="MobiDB-lite"/>
    </source>
</evidence>
<evidence type="ECO:0000313" key="3">
    <source>
        <dbReference type="Proteomes" id="UP000183832"/>
    </source>
</evidence>
<dbReference type="AlphaFoldDB" id="A0A1J1J5A9"/>
<reference evidence="2 3" key="1">
    <citation type="submission" date="2015-04" db="EMBL/GenBank/DDBJ databases">
        <authorList>
            <person name="Syromyatnikov M.Y."/>
            <person name="Popov V.N."/>
        </authorList>
    </citation>
    <scope>NUCLEOTIDE SEQUENCE [LARGE SCALE GENOMIC DNA]</scope>
</reference>